<sequence length="76" mass="8679">MLSVYRLLNSDMFPTLKAIFQVALSILVSSCERSFSVLRRLHTSLRSTLGQDRLNHLAFLSIEKKTLDGQTQIKKI</sequence>
<dbReference type="Proteomes" id="UP000747542">
    <property type="component" value="Unassembled WGS sequence"/>
</dbReference>
<dbReference type="SUPFAM" id="SSF53098">
    <property type="entry name" value="Ribonuclease H-like"/>
    <property type="match status" value="1"/>
</dbReference>
<dbReference type="Pfam" id="PF05699">
    <property type="entry name" value="Dimer_Tnp_hAT"/>
    <property type="match status" value="1"/>
</dbReference>
<name>A0A8J5JJJ3_HOMAM</name>
<dbReference type="PROSITE" id="PS51257">
    <property type="entry name" value="PROKAR_LIPOPROTEIN"/>
    <property type="match status" value="1"/>
</dbReference>
<comment type="caution">
    <text evidence="2">The sequence shown here is derived from an EMBL/GenBank/DDBJ whole genome shotgun (WGS) entry which is preliminary data.</text>
</comment>
<dbReference type="InterPro" id="IPR052958">
    <property type="entry name" value="IFN-induced_PKR_regulator"/>
</dbReference>
<accession>A0A8J5JJJ3</accession>
<organism evidence="2 3">
    <name type="scientific">Homarus americanus</name>
    <name type="common">American lobster</name>
    <dbReference type="NCBI Taxonomy" id="6706"/>
    <lineage>
        <taxon>Eukaryota</taxon>
        <taxon>Metazoa</taxon>
        <taxon>Ecdysozoa</taxon>
        <taxon>Arthropoda</taxon>
        <taxon>Crustacea</taxon>
        <taxon>Multicrustacea</taxon>
        <taxon>Malacostraca</taxon>
        <taxon>Eumalacostraca</taxon>
        <taxon>Eucarida</taxon>
        <taxon>Decapoda</taxon>
        <taxon>Pleocyemata</taxon>
        <taxon>Astacidea</taxon>
        <taxon>Nephropoidea</taxon>
        <taxon>Nephropidae</taxon>
        <taxon>Homarus</taxon>
    </lineage>
</organism>
<evidence type="ECO:0000313" key="2">
    <source>
        <dbReference type="EMBL" id="KAG7157188.1"/>
    </source>
</evidence>
<protein>
    <submittedName>
        <fullName evidence="2">Putative hAT family C-terminal dimerization region-containing protein 24</fullName>
    </submittedName>
</protein>
<evidence type="ECO:0000259" key="1">
    <source>
        <dbReference type="Pfam" id="PF05699"/>
    </source>
</evidence>
<proteinExistence type="predicted"/>
<dbReference type="GO" id="GO:0046983">
    <property type="term" value="F:protein dimerization activity"/>
    <property type="evidence" value="ECO:0007669"/>
    <property type="project" value="InterPro"/>
</dbReference>
<dbReference type="InterPro" id="IPR012337">
    <property type="entry name" value="RNaseH-like_sf"/>
</dbReference>
<evidence type="ECO:0000313" key="3">
    <source>
        <dbReference type="Proteomes" id="UP000747542"/>
    </source>
</evidence>
<dbReference type="PANTHER" id="PTHR46289">
    <property type="entry name" value="52 KDA REPRESSOR OF THE INHIBITOR OF THE PROTEIN KINASE-LIKE PROTEIN-RELATED"/>
    <property type="match status" value="1"/>
</dbReference>
<dbReference type="InterPro" id="IPR008906">
    <property type="entry name" value="HATC_C_dom"/>
</dbReference>
<gene>
    <name evidence="2" type="ORF">Hamer_G010030</name>
</gene>
<dbReference type="AlphaFoldDB" id="A0A8J5JJJ3"/>
<dbReference type="EMBL" id="JAHLQT010037907">
    <property type="protein sequence ID" value="KAG7157188.1"/>
    <property type="molecule type" value="Genomic_DNA"/>
</dbReference>
<reference evidence="2" key="1">
    <citation type="journal article" date="2021" name="Sci. Adv.">
        <title>The American lobster genome reveals insights on longevity, neural, and immune adaptations.</title>
        <authorList>
            <person name="Polinski J.M."/>
            <person name="Zimin A.V."/>
            <person name="Clark K.F."/>
            <person name="Kohn A.B."/>
            <person name="Sadowski N."/>
            <person name="Timp W."/>
            <person name="Ptitsyn A."/>
            <person name="Khanna P."/>
            <person name="Romanova D.Y."/>
            <person name="Williams P."/>
            <person name="Greenwood S.J."/>
            <person name="Moroz L.L."/>
            <person name="Walt D.R."/>
            <person name="Bodnar A.G."/>
        </authorList>
    </citation>
    <scope>NUCLEOTIDE SEQUENCE</scope>
    <source>
        <strain evidence="2">GMGI-L3</strain>
    </source>
</reference>
<keyword evidence="3" id="KW-1185">Reference proteome</keyword>
<feature type="domain" description="HAT C-terminal dimerisation" evidence="1">
    <location>
        <begin position="8"/>
        <end position="60"/>
    </location>
</feature>
<dbReference type="PANTHER" id="PTHR46289:SF14">
    <property type="entry name" value="DUF4371 DOMAIN-CONTAINING PROTEIN"/>
    <property type="match status" value="1"/>
</dbReference>